<evidence type="ECO:0000256" key="27">
    <source>
        <dbReference type="ARBA" id="ARBA00079356"/>
    </source>
</evidence>
<keyword evidence="17 33" id="KW-0472">Membrane</keyword>
<evidence type="ECO:0000256" key="29">
    <source>
        <dbReference type="ARBA" id="ARBA00080199"/>
    </source>
</evidence>
<keyword evidence="9 33" id="KW-0812">Transmembrane</keyword>
<feature type="disulfide bond" evidence="32">
    <location>
        <begin position="1215"/>
        <end position="1224"/>
    </location>
</feature>
<dbReference type="FunFam" id="2.170.300.10:FF:000001">
    <property type="entry name" value="Laminin subunit beta-1"/>
    <property type="match status" value="1"/>
</dbReference>
<keyword evidence="13" id="KW-0130">Cell adhesion</keyword>
<dbReference type="PRINTS" id="PR00252">
    <property type="entry name" value="NRIONCHANNEL"/>
</dbReference>
<feature type="domain" description="Laminin EGF-like" evidence="35">
    <location>
        <begin position="1408"/>
        <end position="1455"/>
    </location>
</feature>
<dbReference type="GO" id="GO:0099095">
    <property type="term" value="F:ligand-gated monoatomic anion channel activity"/>
    <property type="evidence" value="ECO:0007669"/>
    <property type="project" value="UniProtKB-ARBA"/>
</dbReference>
<feature type="domain" description="Laminin N-terminal" evidence="37">
    <location>
        <begin position="377"/>
        <end position="604"/>
    </location>
</feature>
<dbReference type="Gene3D" id="1.20.58.390">
    <property type="entry name" value="Neurotransmitter-gated ion-channel transmembrane domain"/>
    <property type="match status" value="1"/>
</dbReference>
<feature type="disulfide bond" evidence="32">
    <location>
        <begin position="813"/>
        <end position="822"/>
    </location>
</feature>
<feature type="domain" description="Laminin IV type B" evidence="36">
    <location>
        <begin position="881"/>
        <end position="1096"/>
    </location>
</feature>
<feature type="domain" description="Laminin EGF-like" evidence="35">
    <location>
        <begin position="1305"/>
        <end position="1356"/>
    </location>
</feature>
<dbReference type="Gene3D" id="2.60.120.260">
    <property type="entry name" value="Galactose-binding domain-like"/>
    <property type="match status" value="1"/>
</dbReference>
<dbReference type="PROSITE" id="PS51117">
    <property type="entry name" value="LAMININ_NTER"/>
    <property type="match status" value="1"/>
</dbReference>
<evidence type="ECO:0000256" key="9">
    <source>
        <dbReference type="ARBA" id="ARBA00022692"/>
    </source>
</evidence>
<keyword evidence="8" id="KW-0272">Extracellular matrix</keyword>
<dbReference type="CDD" id="cd19049">
    <property type="entry name" value="LGIC_TM_anion"/>
    <property type="match status" value="1"/>
</dbReference>
<reference evidence="38 39" key="1">
    <citation type="submission" date="2015-07" db="EMBL/GenBank/DDBJ databases">
        <title>The genome of Habropoda laboriosa.</title>
        <authorList>
            <person name="Pan H."/>
            <person name="Kapheim K."/>
        </authorList>
    </citation>
    <scope>NUCLEOTIDE SEQUENCE [LARGE SCALE GENOMIC DNA]</scope>
    <source>
        <strain evidence="38">0110345459</strain>
    </source>
</reference>
<dbReference type="Gene3D" id="2.70.170.10">
    <property type="entry name" value="Neurotransmitter-gated ion-channel ligand-binding domain"/>
    <property type="match status" value="1"/>
</dbReference>
<dbReference type="InterPro" id="IPR006201">
    <property type="entry name" value="Neur_channel"/>
</dbReference>
<keyword evidence="5 33" id="KW-0813">Transport</keyword>
<feature type="transmembrane region" description="Helical" evidence="33">
    <location>
        <begin position="194"/>
        <end position="216"/>
    </location>
</feature>
<dbReference type="FunFam" id="2.10.25.10:FF:000065">
    <property type="entry name" value="Laminin subunit beta 1"/>
    <property type="match status" value="1"/>
</dbReference>
<dbReference type="PROSITE" id="PS51116">
    <property type="entry name" value="LAMININ_IVB"/>
    <property type="match status" value="1"/>
</dbReference>
<evidence type="ECO:0000256" key="26">
    <source>
        <dbReference type="ARBA" id="ARBA00079179"/>
    </source>
</evidence>
<keyword evidence="39" id="KW-1185">Reference proteome</keyword>
<feature type="domain" description="Laminin EGF-like" evidence="35">
    <location>
        <begin position="731"/>
        <end position="790"/>
    </location>
</feature>
<dbReference type="PROSITE" id="PS00236">
    <property type="entry name" value="NEUROTR_ION_CHANNEL"/>
    <property type="match status" value="1"/>
</dbReference>
<dbReference type="GO" id="GO:0009888">
    <property type="term" value="P:tissue development"/>
    <property type="evidence" value="ECO:0007669"/>
    <property type="project" value="TreeGrafter"/>
</dbReference>
<evidence type="ECO:0000256" key="22">
    <source>
        <dbReference type="ARBA" id="ARBA00065009"/>
    </source>
</evidence>
<evidence type="ECO:0000256" key="17">
    <source>
        <dbReference type="ARBA" id="ARBA00023136"/>
    </source>
</evidence>
<accession>A0A0L7RHJ3</accession>
<dbReference type="EMBL" id="KQ414591">
    <property type="protein sequence ID" value="KOC70268.1"/>
    <property type="molecule type" value="Genomic_DNA"/>
</dbReference>
<organism evidence="38 39">
    <name type="scientific">Habropoda laboriosa</name>
    <dbReference type="NCBI Taxonomy" id="597456"/>
    <lineage>
        <taxon>Eukaryota</taxon>
        <taxon>Metazoa</taxon>
        <taxon>Ecdysozoa</taxon>
        <taxon>Arthropoda</taxon>
        <taxon>Hexapoda</taxon>
        <taxon>Insecta</taxon>
        <taxon>Pterygota</taxon>
        <taxon>Neoptera</taxon>
        <taxon>Endopterygota</taxon>
        <taxon>Hymenoptera</taxon>
        <taxon>Apocrita</taxon>
        <taxon>Aculeata</taxon>
        <taxon>Apoidea</taxon>
        <taxon>Anthophila</taxon>
        <taxon>Apidae</taxon>
        <taxon>Habropoda</taxon>
    </lineage>
</organism>
<feature type="domain" description="Laminin EGF-like" evidence="35">
    <location>
        <begin position="1357"/>
        <end position="1407"/>
    </location>
</feature>
<dbReference type="SUPFAM" id="SSF57196">
    <property type="entry name" value="EGF/Laminin"/>
    <property type="match status" value="13"/>
</dbReference>
<feature type="disulfide bond" evidence="32">
    <location>
        <begin position="1477"/>
        <end position="1486"/>
    </location>
</feature>
<dbReference type="InterPro" id="IPR038050">
    <property type="entry name" value="Neuro_actylchol_rec"/>
</dbReference>
<keyword evidence="10" id="KW-0732">Signal</keyword>
<dbReference type="InterPro" id="IPR002049">
    <property type="entry name" value="LE_dom"/>
</dbReference>
<keyword evidence="12" id="KW-0084">Basement membrane</keyword>
<keyword evidence="11" id="KW-0677">Repeat</keyword>
<dbReference type="GO" id="GO:0009887">
    <property type="term" value="P:animal organ morphogenesis"/>
    <property type="evidence" value="ECO:0007669"/>
    <property type="project" value="TreeGrafter"/>
</dbReference>
<feature type="disulfide bond" evidence="32">
    <location>
        <begin position="825"/>
        <end position="839"/>
    </location>
</feature>
<dbReference type="InterPro" id="IPR036719">
    <property type="entry name" value="Neuro-gated_channel_TM_sf"/>
</dbReference>
<dbReference type="InterPro" id="IPR006028">
    <property type="entry name" value="GABAA/Glycine_rcpt"/>
</dbReference>
<evidence type="ECO:0000256" key="14">
    <source>
        <dbReference type="ARBA" id="ARBA00022989"/>
    </source>
</evidence>
<protein>
    <recommendedName>
        <fullName evidence="23">Laminin subunit beta-2</fullName>
    </recommendedName>
    <alternativeName>
        <fullName evidence="26">Laminin-11 subunit beta</fullName>
    </alternativeName>
    <alternativeName>
        <fullName evidence="27">Laminin-14 subunit beta</fullName>
    </alternativeName>
    <alternativeName>
        <fullName evidence="31">Laminin-15 subunit beta</fullName>
    </alternativeName>
    <alternativeName>
        <fullName evidence="30">Laminin-3 subunit beta</fullName>
    </alternativeName>
    <alternativeName>
        <fullName evidence="29">Laminin-4 subunit beta</fullName>
    </alternativeName>
    <alternativeName>
        <fullName evidence="25">Laminin-7 subunit beta</fullName>
    </alternativeName>
    <alternativeName>
        <fullName evidence="28">Laminin-9 subunit beta</fullName>
    </alternativeName>
    <alternativeName>
        <fullName evidence="24">S-laminin subunit beta</fullName>
    </alternativeName>
</protein>
<dbReference type="GO" id="GO:0005886">
    <property type="term" value="C:plasma membrane"/>
    <property type="evidence" value="ECO:0007669"/>
    <property type="project" value="UniProtKB-SubCell"/>
</dbReference>
<dbReference type="PANTHER" id="PTHR10574:SF375">
    <property type="entry name" value="LAMININ SUBUNIT BETA-1"/>
    <property type="match status" value="1"/>
</dbReference>
<dbReference type="Pfam" id="PF02932">
    <property type="entry name" value="Neur_chan_memb"/>
    <property type="match status" value="1"/>
</dbReference>
<evidence type="ECO:0000256" key="33">
    <source>
        <dbReference type="RuleBase" id="RU000687"/>
    </source>
</evidence>
<evidence type="ECO:0000256" key="2">
    <source>
        <dbReference type="ARBA" id="ARBA00004141"/>
    </source>
</evidence>
<comment type="function">
    <text evidence="1">Binding to cells via a high affinity receptor, laminin is thought to mediate the attachment, migration and organization of cells into tissues during embryonic development by interacting with other extracellular matrix components.</text>
</comment>
<dbReference type="FunFam" id="2.10.25.10:FF:000074">
    <property type="entry name" value="Laminin subunit alpha"/>
    <property type="match status" value="1"/>
</dbReference>
<feature type="disulfide bond" evidence="32">
    <location>
        <begin position="698"/>
        <end position="707"/>
    </location>
</feature>
<dbReference type="InterPro" id="IPR036734">
    <property type="entry name" value="Neur_chan_lig-bd_sf"/>
</dbReference>
<feature type="disulfide bond" evidence="32">
    <location>
        <begin position="1410"/>
        <end position="1427"/>
    </location>
</feature>
<dbReference type="InterPro" id="IPR006029">
    <property type="entry name" value="Neurotrans-gated_channel_TM"/>
</dbReference>
<dbReference type="FunFam" id="2.10.25.10:FF:000135">
    <property type="entry name" value="Laminin subunit beta 4"/>
    <property type="match status" value="2"/>
</dbReference>
<evidence type="ECO:0000256" key="21">
    <source>
        <dbReference type="ARBA" id="ARBA00023303"/>
    </source>
</evidence>
<evidence type="ECO:0000256" key="34">
    <source>
        <dbReference type="SAM" id="Coils"/>
    </source>
</evidence>
<evidence type="ECO:0000259" key="37">
    <source>
        <dbReference type="PROSITE" id="PS51117"/>
    </source>
</evidence>
<name>A0A0L7RHJ3_9HYME</name>
<feature type="disulfide bond" evidence="32">
    <location>
        <begin position="1152"/>
        <end position="1169"/>
    </location>
</feature>
<feature type="domain" description="Laminin EGF-like" evidence="35">
    <location>
        <begin position="1196"/>
        <end position="1245"/>
    </location>
</feature>
<dbReference type="FunFam" id="2.60.120.260:FF:000010">
    <property type="entry name" value="Laminin subunit beta 1"/>
    <property type="match status" value="1"/>
</dbReference>
<evidence type="ECO:0000259" key="35">
    <source>
        <dbReference type="PROSITE" id="PS50027"/>
    </source>
</evidence>
<keyword evidence="6" id="KW-1003">Cell membrane</keyword>
<dbReference type="FunFam" id="2.10.25.10:FF:000145">
    <property type="entry name" value="Laminin subunit beta 1"/>
    <property type="match status" value="1"/>
</dbReference>
<feature type="disulfide bond" evidence="32">
    <location>
        <begin position="761"/>
        <end position="770"/>
    </location>
</feature>
<dbReference type="Pfam" id="PF02931">
    <property type="entry name" value="Neur_chan_LBD"/>
    <property type="match status" value="1"/>
</dbReference>
<feature type="coiled-coil region" evidence="34">
    <location>
        <begin position="1878"/>
        <end position="1978"/>
    </location>
</feature>
<evidence type="ECO:0000256" key="6">
    <source>
        <dbReference type="ARBA" id="ARBA00022475"/>
    </source>
</evidence>
<dbReference type="GO" id="GO:0030054">
    <property type="term" value="C:cell junction"/>
    <property type="evidence" value="ECO:0007669"/>
    <property type="project" value="UniProtKB-ARBA"/>
</dbReference>
<dbReference type="PROSITE" id="PS01248">
    <property type="entry name" value="EGF_LAM_1"/>
    <property type="match status" value="4"/>
</dbReference>
<comment type="subcellular location">
    <subcellularLocation>
        <location evidence="3">Cell membrane</location>
    </subcellularLocation>
    <subcellularLocation>
        <location evidence="2">Membrane</location>
        <topology evidence="2">Multi-pass membrane protein</topology>
    </subcellularLocation>
    <subcellularLocation>
        <location evidence="4">Secreted</location>
        <location evidence="4">Extracellular space</location>
        <location evidence="4">Extracellular matrix</location>
        <location evidence="4">Basement membrane</location>
    </subcellularLocation>
</comment>
<dbReference type="FunFam" id="2.10.25.10:FF:000333">
    <property type="entry name" value="netrin-4 isoform X2"/>
    <property type="match status" value="1"/>
</dbReference>
<feature type="domain" description="Laminin EGF-like" evidence="35">
    <location>
        <begin position="1456"/>
        <end position="1502"/>
    </location>
</feature>
<keyword evidence="21 33" id="KW-0407">Ion channel</keyword>
<evidence type="ECO:0000256" key="4">
    <source>
        <dbReference type="ARBA" id="ARBA00004302"/>
    </source>
</evidence>
<dbReference type="SUPFAM" id="SSF90112">
    <property type="entry name" value="Neurotransmitter-gated ion-channel transmembrane pore"/>
    <property type="match status" value="1"/>
</dbReference>
<dbReference type="SMART" id="SM00136">
    <property type="entry name" value="LamNT"/>
    <property type="match status" value="1"/>
</dbReference>
<keyword evidence="16 33" id="KW-0406">Ion transport</keyword>
<dbReference type="PANTHER" id="PTHR10574">
    <property type="entry name" value="NETRIN/LAMININ-RELATED"/>
    <property type="match status" value="1"/>
</dbReference>
<evidence type="ECO:0000259" key="36">
    <source>
        <dbReference type="PROSITE" id="PS51116"/>
    </source>
</evidence>
<feature type="domain" description="Laminin EGF-like" evidence="35">
    <location>
        <begin position="1102"/>
        <end position="1149"/>
    </location>
</feature>
<dbReference type="GO" id="GO:0016477">
    <property type="term" value="P:cell migration"/>
    <property type="evidence" value="ECO:0007669"/>
    <property type="project" value="TreeGrafter"/>
</dbReference>
<dbReference type="SMART" id="SM00181">
    <property type="entry name" value="EGF"/>
    <property type="match status" value="6"/>
</dbReference>
<dbReference type="FunFam" id="2.10.25.10:FF:000084">
    <property type="entry name" value="Laminin subunit alpha 3"/>
    <property type="match status" value="1"/>
</dbReference>
<evidence type="ECO:0000256" key="1">
    <source>
        <dbReference type="ARBA" id="ARBA00002418"/>
    </source>
</evidence>
<evidence type="ECO:0000256" key="24">
    <source>
        <dbReference type="ARBA" id="ARBA00075305"/>
    </source>
</evidence>
<feature type="coiled-coil region" evidence="34">
    <location>
        <begin position="1569"/>
        <end position="1638"/>
    </location>
</feature>
<evidence type="ECO:0000256" key="19">
    <source>
        <dbReference type="ARBA" id="ARBA00023180"/>
    </source>
</evidence>
<feature type="disulfide bond" evidence="32">
    <location>
        <begin position="1456"/>
        <end position="1468"/>
    </location>
</feature>
<dbReference type="GO" id="GO:0007411">
    <property type="term" value="P:axon guidance"/>
    <property type="evidence" value="ECO:0007669"/>
    <property type="project" value="TreeGrafter"/>
</dbReference>
<keyword evidence="20 32" id="KW-0424">Laminin EGF-like domain</keyword>
<evidence type="ECO:0000256" key="3">
    <source>
        <dbReference type="ARBA" id="ARBA00004236"/>
    </source>
</evidence>
<dbReference type="CDD" id="cd18992">
    <property type="entry name" value="LGIC_ECD_HisCl"/>
    <property type="match status" value="1"/>
</dbReference>
<dbReference type="SUPFAM" id="SSF63712">
    <property type="entry name" value="Nicotinic receptor ligand binding domain-like"/>
    <property type="match status" value="1"/>
</dbReference>
<feature type="disulfide bond" evidence="32">
    <location>
        <begin position="1102"/>
        <end position="1114"/>
    </location>
</feature>
<dbReference type="PRINTS" id="PR00011">
    <property type="entry name" value="EGFLAMININ"/>
</dbReference>
<dbReference type="FunFam" id="2.10.25.10:FF:000130">
    <property type="entry name" value="Laminin subunit beta 1"/>
    <property type="match status" value="1"/>
</dbReference>
<dbReference type="PROSITE" id="PS50027">
    <property type="entry name" value="EGF_LAM_2"/>
    <property type="match status" value="10"/>
</dbReference>
<evidence type="ECO:0000256" key="20">
    <source>
        <dbReference type="ARBA" id="ARBA00023292"/>
    </source>
</evidence>
<evidence type="ECO:0000313" key="39">
    <source>
        <dbReference type="Proteomes" id="UP000053825"/>
    </source>
</evidence>
<dbReference type="NCBIfam" id="TIGR00860">
    <property type="entry name" value="LIC"/>
    <property type="match status" value="1"/>
</dbReference>
<dbReference type="Pfam" id="PF21199">
    <property type="entry name" value="LAMININ_IV_B"/>
    <property type="match status" value="1"/>
</dbReference>
<evidence type="ECO:0000256" key="28">
    <source>
        <dbReference type="ARBA" id="ARBA00080055"/>
    </source>
</evidence>
<dbReference type="InterPro" id="IPR013015">
    <property type="entry name" value="Laminin_IV_B"/>
</dbReference>
<dbReference type="GO" id="GO:0034446">
    <property type="term" value="P:substrate adhesion-dependent cell spreading"/>
    <property type="evidence" value="ECO:0007669"/>
    <property type="project" value="TreeGrafter"/>
</dbReference>
<keyword evidence="15 34" id="KW-0175">Coiled coil</keyword>
<dbReference type="FunFam" id="2.70.170.10:FF:000024">
    <property type="entry name" value="Histamine-gated chloride channel subunit"/>
    <property type="match status" value="1"/>
</dbReference>
<sequence length="2104" mass="234841">MRPPKKDGQATVVYFHVTVMGLDSIDENSMTYAADIFFAQTWKDNRLRLPENMTSEYRLLEVDWLKNMWRPDSFFKNAKSVTFQTMTIPNHYLWLYKDKTILYMVKLTLKLSCAMNFLIYPHDTQECKLQMESLSHTTDEMIFQWDPDVPLVVDENIELPQLQLVKNYTADCTQVYSTGNFTCLEVVFVLKRRLGYYLFHTYVPTCLIVIMSWVSFWIKPEAAPARVTLGVTSLLTLSTQHAKSQASLPPVSYLKAVDAFMSVCTVFVFMALMEYCLVNIVLGDSDTPPKPAAPPPPPSSSGTDAAKLDKIFDIATKSPQISGMLHCHSMLMMLEKGFQSGRGDMSPTEVIEERHYWPRLTIPSQRGGQAKRKHPCEQSSCYPATGNLLIGRKNRLSASSTCGLTRPERYCIVSHLKDRKKCFFCDTTMSKQQHNIENVVTEKNWWQAENGVENVTVRFDLEAEFHFTHIIIRFKTFRPAAMLIERSYDFGKTWNVYRYFAHNCEQYFPGASTKQPERLTDVICEARYSGVAPSTGGDVIFRVLPRNLEIDNPYSKEVQNLLKITNLRINMTRLHTLGDDLLDDRAEIREKYYYAIQNMVIRGSCSCYGHASKCLPLPGVAHEENMVDGRCECTHNTTGLNCQKCQDFYNDLPWKPAVGKQTNACRSCNCNNHTSSCHFDETVYERSGRVSGGVCDDCQHNTVGQNCEQCKSFYYHDVTKDISHPEACLPCNCDNGGSLDDGICDSRTDLLSGDESGRCHCKANVEGRACNRCKNGYWNFDPNNPEGCQACTCNTLGTIDNRGCNMVTGGCTCKRFVTARDCNQCLPEYWGLSKDPDGCKPCDCDLGGSYENSCDVVTGQCRCRPHISGRTCNQPEQSYYTGSLDFLIYEGELARASDNCQVVIREPHRDGRNSTWTGTGFMKALEGSVLNFTIDDIRKTLWYDIIVRYEPVQTGSWENVQIIIERDGPVDPNGLCADWRKENDQLWAQLPLRSRSVVVQPSVCLEAGKRYNILLQFRKFNNHMDTPSASILVDSIVLRPRIDALPFFKAPRIGELRRQEYEKYHCNEFYNDINSVWTNVPEVCKKYQNSIGYYVYDGAHSCECNPTGSHSLLCENYGGTCPCKPNVVGRRCDRCAPGTYGFGPQGCIPCDCDGVGALDNFCDVGTGRCKCRPNTYGRTCGQCEPYFWNFPHCKRCECNGHADDCDSKTGACLGCRDNTTGHNCDRCTETYYGDPRLGVDIACRACPCPGTPNSGHSYAESCSLDSLTHDVVCECFDGYTGARCESCAENYFGDPDVPGGACEPCNCNNNTDLRVPGNCDPHTGRCLQCLHNTDGMNCHICKPGFHGNALQQNCEDCKCDVLGTDKNAGHCNHRTGQCPCLPHVIGVLCDSCEENHWRIASGQGCDPCECDAVGSLSDSCNAFDGTCKCKPGFGGRRCNECQANYWGNPNVECHPCDCDLTGSASQQCDRETGRCICHKGIGGEKCDECDRGYYGNAPQCNPCGECFDNWDTTLSGLRNKTNLVIDEASRIQKVGTTGGIYGQEFDNMVNSLDQVKALISNASIRSQDLDELNDLAIDMNNRVSESTKQLGQVNNLLENVSQRVNLGDAALKTLKNRRNNLHQIAADLKENATILQEENVQGALNVTQQMAEQSRQAEKMANDTSSVLADAERYRKHTDSLLAKNRAFVEDAQNKNRESLGKITDKLKSFDGIMPGLNLEMCGDNVTDCSNVCGGAGCGFCGGLSCDAGAVAKANRALDVAKKQAAKIKSHKDDAGQLIRNMVEVKRDATAARSNAQDAFNYALKARNLSDNVSKDLSDINKRIRSTLDEDQPTPAMVRDLANEVLAKNIRLKPDKIKELADRIKSIVGSLTDSEMILAATKNDLQLAEELKERANRTKEDAVEKQILANKVVVLLNDAQMAQDRAQLAIDKAERDVSRSEKDLEEIAEVTVGARMQANSTIQTVDSLDARLKQLQTQSARNNFVLNQEIGHEARNVTNEAHIVDTKTKDLAKEYRQADELLNMRVNKSEGNILRAKKLLQKASELTADTSTKFKDLDGMESVYKDNARTLIDLMGQVDSLTGEMEKYLMEIEIKAQKYRQCTS</sequence>
<evidence type="ECO:0000256" key="25">
    <source>
        <dbReference type="ARBA" id="ARBA00076137"/>
    </source>
</evidence>
<feature type="disulfide bond" evidence="32">
    <location>
        <begin position="1458"/>
        <end position="1475"/>
    </location>
</feature>
<feature type="domain" description="Laminin EGF-like" evidence="35">
    <location>
        <begin position="791"/>
        <end position="841"/>
    </location>
</feature>
<dbReference type="GO" id="GO:0070831">
    <property type="term" value="P:basement membrane assembly"/>
    <property type="evidence" value="ECO:0007669"/>
    <property type="project" value="TreeGrafter"/>
</dbReference>
<dbReference type="GO" id="GO:0005254">
    <property type="term" value="F:chloride channel activity"/>
    <property type="evidence" value="ECO:0007669"/>
    <property type="project" value="UniProtKB-ARBA"/>
</dbReference>
<feature type="disulfide bond" evidence="32">
    <location>
        <begin position="1150"/>
        <end position="1162"/>
    </location>
</feature>
<keyword evidence="19" id="KW-0325">Glycoprotein</keyword>
<dbReference type="GO" id="GO:0004888">
    <property type="term" value="F:transmembrane signaling receptor activity"/>
    <property type="evidence" value="ECO:0007669"/>
    <property type="project" value="InterPro"/>
</dbReference>
<dbReference type="InterPro" id="IPR000742">
    <property type="entry name" value="EGF"/>
</dbReference>
<evidence type="ECO:0000256" key="10">
    <source>
        <dbReference type="ARBA" id="ARBA00022729"/>
    </source>
</evidence>
<dbReference type="InterPro" id="IPR008211">
    <property type="entry name" value="Laminin_N"/>
</dbReference>
<feature type="disulfide bond" evidence="32">
    <location>
        <begin position="1104"/>
        <end position="1121"/>
    </location>
</feature>
<keyword evidence="14 33" id="KW-1133">Transmembrane helix</keyword>
<evidence type="ECO:0000256" key="30">
    <source>
        <dbReference type="ARBA" id="ARBA00080856"/>
    </source>
</evidence>
<dbReference type="Pfam" id="PF24973">
    <property type="entry name" value="EGF_LMN_ATRN"/>
    <property type="match status" value="2"/>
</dbReference>
<dbReference type="Pfam" id="PF00055">
    <property type="entry name" value="Laminin_N"/>
    <property type="match status" value="1"/>
</dbReference>
<dbReference type="InterPro" id="IPR056863">
    <property type="entry name" value="LMN_ATRN_NET-like_EGF"/>
</dbReference>
<feature type="disulfide bond" evidence="32">
    <location>
        <begin position="1380"/>
        <end position="1389"/>
    </location>
</feature>
<evidence type="ECO:0000256" key="8">
    <source>
        <dbReference type="ARBA" id="ARBA00022530"/>
    </source>
</evidence>
<dbReference type="OrthoDB" id="5985440at2759"/>
<dbReference type="FunFam" id="2.10.25.10:FF:000138">
    <property type="entry name" value="Laminin subunit beta 1"/>
    <property type="match status" value="1"/>
</dbReference>
<evidence type="ECO:0000313" key="38">
    <source>
        <dbReference type="EMBL" id="KOC70268.1"/>
    </source>
</evidence>
<dbReference type="Pfam" id="PF00053">
    <property type="entry name" value="EGF_laminin"/>
    <property type="match status" value="11"/>
</dbReference>
<evidence type="ECO:0000256" key="15">
    <source>
        <dbReference type="ARBA" id="ARBA00023054"/>
    </source>
</evidence>
<evidence type="ECO:0000256" key="23">
    <source>
        <dbReference type="ARBA" id="ARBA00071082"/>
    </source>
</evidence>
<dbReference type="FunFam" id="2.10.25.10:FF:000090">
    <property type="entry name" value="laminin subunit alpha"/>
    <property type="match status" value="1"/>
</dbReference>
<dbReference type="GO" id="GO:0005608">
    <property type="term" value="C:laminin-3 complex"/>
    <property type="evidence" value="ECO:0007669"/>
    <property type="project" value="UniProtKB-ARBA"/>
</dbReference>
<dbReference type="Gene3D" id="2.10.25.10">
    <property type="entry name" value="Laminin"/>
    <property type="match status" value="11"/>
</dbReference>
<dbReference type="FunFam" id="2.10.25.10:FF:000011">
    <property type="entry name" value="Cadherin EGF LAG seven-pass G-type receptor"/>
    <property type="match status" value="2"/>
</dbReference>
<evidence type="ECO:0000256" key="11">
    <source>
        <dbReference type="ARBA" id="ARBA00022737"/>
    </source>
</evidence>
<dbReference type="InterPro" id="IPR018000">
    <property type="entry name" value="Neurotransmitter_ion_chnl_CS"/>
</dbReference>
<feature type="domain" description="Laminin EGF-like" evidence="35">
    <location>
        <begin position="668"/>
        <end position="730"/>
    </location>
</feature>
<dbReference type="InterPro" id="IPR050440">
    <property type="entry name" value="Laminin/Netrin_ECM"/>
</dbReference>
<gene>
    <name evidence="38" type="ORF">WH47_06966</name>
</gene>
<feature type="disulfide bond" evidence="32">
    <location>
        <begin position="1329"/>
        <end position="1338"/>
    </location>
</feature>
<evidence type="ECO:0000256" key="7">
    <source>
        <dbReference type="ARBA" id="ARBA00022525"/>
    </source>
</evidence>
<dbReference type="Gene3D" id="2.170.300.10">
    <property type="entry name" value="Tie2 ligand-binding domain superfamily"/>
    <property type="match status" value="1"/>
</dbReference>
<comment type="caution">
    <text evidence="32 33">Lacks conserved residue(s) required for the propagation of feature annotation.</text>
</comment>
<feature type="transmembrane region" description="Helical" evidence="33">
    <location>
        <begin position="259"/>
        <end position="282"/>
    </location>
</feature>
<evidence type="ECO:0000256" key="12">
    <source>
        <dbReference type="ARBA" id="ARBA00022869"/>
    </source>
</evidence>
<evidence type="ECO:0000256" key="13">
    <source>
        <dbReference type="ARBA" id="ARBA00022889"/>
    </source>
</evidence>
<dbReference type="STRING" id="597456.A0A0L7RHJ3"/>
<evidence type="ECO:0000256" key="16">
    <source>
        <dbReference type="ARBA" id="ARBA00023065"/>
    </source>
</evidence>
<feature type="disulfide bond" evidence="32">
    <location>
        <begin position="1171"/>
        <end position="1180"/>
    </location>
</feature>
<comment type="subunit">
    <text evidence="22">Laminin is a complex glycoprotein, consisting of three different polypeptide chains (alpha, beta, gamma), which are bound to each other by disulfide bonds into a cross-shaped molecule comprising one long and three short arms with globules at each end. Beta-2 is a subunit of laminin-3 (laminin-121 or S-laminin), laminin-4 (laminin-221 or S-merosin), laminin-7 (laminin-321 or KS-laminin), laminin-9 (laminin-421), laminin-11 (laminin-521), laminin-14 (laminin-423) and laminin-15 (laminin-523).</text>
</comment>
<evidence type="ECO:0000256" key="31">
    <source>
        <dbReference type="ARBA" id="ARBA00081237"/>
    </source>
</evidence>
<dbReference type="SMART" id="SM00180">
    <property type="entry name" value="EGF_Lam"/>
    <property type="match status" value="13"/>
</dbReference>
<evidence type="ECO:0000256" key="5">
    <source>
        <dbReference type="ARBA" id="ARBA00022448"/>
    </source>
</evidence>
<feature type="domain" description="Laminin EGF-like" evidence="35">
    <location>
        <begin position="1150"/>
        <end position="1195"/>
    </location>
</feature>
<evidence type="ECO:0000256" key="18">
    <source>
        <dbReference type="ARBA" id="ARBA00023157"/>
    </source>
</evidence>
<dbReference type="InterPro" id="IPR006202">
    <property type="entry name" value="Neur_chan_lig-bd"/>
</dbReference>
<keyword evidence="18 32" id="KW-1015">Disulfide bond</keyword>
<feature type="disulfide bond" evidence="32">
    <location>
        <begin position="1408"/>
        <end position="1420"/>
    </location>
</feature>
<proteinExistence type="inferred from homology"/>
<evidence type="ECO:0000256" key="32">
    <source>
        <dbReference type="PROSITE-ProRule" id="PRU00460"/>
    </source>
</evidence>
<dbReference type="CDD" id="cd22302">
    <property type="entry name" value="cc_DmLAMB1-like_C"/>
    <property type="match status" value="1"/>
</dbReference>
<dbReference type="GO" id="GO:0005230">
    <property type="term" value="F:extracellular ligand-gated monoatomic ion channel activity"/>
    <property type="evidence" value="ECO:0007669"/>
    <property type="project" value="InterPro"/>
</dbReference>
<feature type="disulfide bond" evidence="32">
    <location>
        <begin position="1429"/>
        <end position="1438"/>
    </location>
</feature>
<feature type="disulfide bond" evidence="32">
    <location>
        <begin position="1123"/>
        <end position="1132"/>
    </location>
</feature>
<dbReference type="CDD" id="cd00055">
    <property type="entry name" value="EGF_Lam"/>
    <property type="match status" value="13"/>
</dbReference>
<keyword evidence="7" id="KW-0964">Secreted</keyword>
<dbReference type="Proteomes" id="UP000053825">
    <property type="component" value="Unassembled WGS sequence"/>
</dbReference>
<comment type="similarity">
    <text evidence="33">Belongs to the ligand-gated ion channel (TC 1.A.9) family.</text>
</comment>
<dbReference type="PRINTS" id="PR00253">
    <property type="entry name" value="GABAARECEPTR"/>
</dbReference>